<keyword evidence="4" id="KW-1185">Reference proteome</keyword>
<dbReference type="EMBL" id="CAJNOQ010005740">
    <property type="protein sequence ID" value="CAF1109980.1"/>
    <property type="molecule type" value="Genomic_DNA"/>
</dbReference>
<evidence type="ECO:0000313" key="2">
    <source>
        <dbReference type="EMBL" id="CAF1109980.1"/>
    </source>
</evidence>
<organism evidence="2 4">
    <name type="scientific">Didymodactylos carnosus</name>
    <dbReference type="NCBI Taxonomy" id="1234261"/>
    <lineage>
        <taxon>Eukaryota</taxon>
        <taxon>Metazoa</taxon>
        <taxon>Spiralia</taxon>
        <taxon>Gnathifera</taxon>
        <taxon>Rotifera</taxon>
        <taxon>Eurotatoria</taxon>
        <taxon>Bdelloidea</taxon>
        <taxon>Philodinida</taxon>
        <taxon>Philodinidae</taxon>
        <taxon>Didymodactylos</taxon>
    </lineage>
</organism>
<name>A0A814PSP9_9BILA</name>
<comment type="caution">
    <text evidence="2">The sequence shown here is derived from an EMBL/GenBank/DDBJ whole genome shotgun (WGS) entry which is preliminary data.</text>
</comment>
<sequence>MRGDLRHRYPLLVKMADSSQPADKLLIRSLQGVPKVPVKVDIEDSLRAVEQRFEQLAQQLKEEFEMAMRPIRDELNDAKQQLNDAKQQLNGAKQQIKGLNQKQEKLGEKHQEQIIIVHTEKKKELQKIIEKVRRGRGDMN</sequence>
<evidence type="ECO:0000313" key="4">
    <source>
        <dbReference type="Proteomes" id="UP000663829"/>
    </source>
</evidence>
<evidence type="ECO:0000313" key="3">
    <source>
        <dbReference type="EMBL" id="CAF3874409.1"/>
    </source>
</evidence>
<dbReference type="AlphaFoldDB" id="A0A814PSP9"/>
<dbReference type="Proteomes" id="UP000663829">
    <property type="component" value="Unassembled WGS sequence"/>
</dbReference>
<gene>
    <name evidence="2" type="ORF">GPM918_LOCUS19181</name>
    <name evidence="3" type="ORF">SRO942_LOCUS19179</name>
</gene>
<reference evidence="2" key="1">
    <citation type="submission" date="2021-02" db="EMBL/GenBank/DDBJ databases">
        <authorList>
            <person name="Nowell W R."/>
        </authorList>
    </citation>
    <scope>NUCLEOTIDE SEQUENCE</scope>
</reference>
<dbReference type="EMBL" id="CAJOBC010005741">
    <property type="protein sequence ID" value="CAF3874409.1"/>
    <property type="molecule type" value="Genomic_DNA"/>
</dbReference>
<accession>A0A814PSP9</accession>
<protein>
    <submittedName>
        <fullName evidence="2">Uncharacterized protein</fullName>
    </submittedName>
</protein>
<dbReference type="Proteomes" id="UP000681722">
    <property type="component" value="Unassembled WGS sequence"/>
</dbReference>
<feature type="region of interest" description="Disordered" evidence="1">
    <location>
        <begin position="87"/>
        <end position="108"/>
    </location>
</feature>
<feature type="compositionally biased region" description="Polar residues" evidence="1">
    <location>
        <begin position="87"/>
        <end position="101"/>
    </location>
</feature>
<proteinExistence type="predicted"/>
<evidence type="ECO:0000256" key="1">
    <source>
        <dbReference type="SAM" id="MobiDB-lite"/>
    </source>
</evidence>